<dbReference type="PRINTS" id="PR00320">
    <property type="entry name" value="GPROTEINBRPT"/>
</dbReference>
<protein>
    <recommendedName>
        <fullName evidence="9">WD40 repeat-like protein</fullName>
    </recommendedName>
</protein>
<dbReference type="PANTHER" id="PTHR19865:SF0">
    <property type="entry name" value="U3 SMALL NUCLEOLAR RNA-INTERACTING PROTEIN 2"/>
    <property type="match status" value="1"/>
</dbReference>
<dbReference type="CDD" id="cd00200">
    <property type="entry name" value="WD40"/>
    <property type="match status" value="1"/>
</dbReference>
<dbReference type="EMBL" id="JAPEVG010000033">
    <property type="protein sequence ID" value="KAJ8494689.1"/>
    <property type="molecule type" value="Genomic_DNA"/>
</dbReference>
<dbReference type="InterPro" id="IPR036322">
    <property type="entry name" value="WD40_repeat_dom_sf"/>
</dbReference>
<dbReference type="InterPro" id="IPR015943">
    <property type="entry name" value="WD40/YVTN_repeat-like_dom_sf"/>
</dbReference>
<proteinExistence type="predicted"/>
<feature type="region of interest" description="Disordered" evidence="6">
    <location>
        <begin position="1"/>
        <end position="98"/>
    </location>
</feature>
<sequence length="684" mass="74889">MPDSFFATSKNRKRKRSTTRDDGPSTSKKAARAVKGKGGKGRKPEGATKKKGTADEELSDATQDDDERDGIDEMDLRAPDVDPNAYESGEEDEDETPAEKRLRLAKMYLESVKQGLSLAEGEFDAAEIDRELISARLKQDVLEHSGKIHLFVADIFDLSHTPSLRTKRGHRFSVTAAVASHDARWLYTSGKEGSIIKWDLHTGRQVHTFHKCRVDKGKGKSRETGDLSGHTDEIWALAISPDGKYLASGGKDRRVGVWDAEKNEWVKGFGGHRDCISALAFRKAQPSLQTPTQLYSGSYDRTLKLFDLSTMGYVETLFGHQDPVLSIDTLRAETAVSAGGRDKTVRFWKVPEETQLVFRGGGGSKWYDDLDGMEEDNAEGRPKGKDTSKSERFIEGSIECVAMIDETTFVSGGDSGSISLWSTQKKKPIFTQAVAHGMDISHEDTEDVAIVRKPRWVTALASLRYSDLFASGSWDGEIRLWKVDQKLKSFSPIGTIPALGVVNSLQFLTPPKDFASAASWASRTSSADASEAPVQTTGKQAKAGSAPVLLVAGVGQETRFGRWIQRKVAVLCDALVYNCEPTLSALRPSFLSSVKQLHPRVRFESLASFMLHAHAQDPRAECVIVMMREPTKLAIRACAPTIYDDAQPVFPELVLGSAASGVPITSISLASGLYADSLAVLDLQ</sequence>
<evidence type="ECO:0000256" key="4">
    <source>
        <dbReference type="ARBA" id="ARBA00023242"/>
    </source>
</evidence>
<evidence type="ECO:0000256" key="1">
    <source>
        <dbReference type="ARBA" id="ARBA00004123"/>
    </source>
</evidence>
<evidence type="ECO:0000313" key="8">
    <source>
        <dbReference type="Proteomes" id="UP001215151"/>
    </source>
</evidence>
<dbReference type="InterPro" id="IPR039241">
    <property type="entry name" value="Rrp9-like"/>
</dbReference>
<dbReference type="GO" id="GO:0034511">
    <property type="term" value="F:U3 snoRNA binding"/>
    <property type="evidence" value="ECO:0007669"/>
    <property type="project" value="InterPro"/>
</dbReference>
<dbReference type="Proteomes" id="UP001215151">
    <property type="component" value="Unassembled WGS sequence"/>
</dbReference>
<organism evidence="7 8">
    <name type="scientific">Trametes cubensis</name>
    <dbReference type="NCBI Taxonomy" id="1111947"/>
    <lineage>
        <taxon>Eukaryota</taxon>
        <taxon>Fungi</taxon>
        <taxon>Dikarya</taxon>
        <taxon>Basidiomycota</taxon>
        <taxon>Agaricomycotina</taxon>
        <taxon>Agaricomycetes</taxon>
        <taxon>Polyporales</taxon>
        <taxon>Polyporaceae</taxon>
        <taxon>Trametes</taxon>
    </lineage>
</organism>
<feature type="compositionally biased region" description="Basic residues" evidence="6">
    <location>
        <begin position="29"/>
        <end position="41"/>
    </location>
</feature>
<feature type="compositionally biased region" description="Acidic residues" evidence="6">
    <location>
        <begin position="55"/>
        <end position="73"/>
    </location>
</feature>
<dbReference type="GO" id="GO:0032040">
    <property type="term" value="C:small-subunit processome"/>
    <property type="evidence" value="ECO:0007669"/>
    <property type="project" value="TreeGrafter"/>
</dbReference>
<comment type="caution">
    <text evidence="7">The sequence shown here is derived from an EMBL/GenBank/DDBJ whole genome shotgun (WGS) entry which is preliminary data.</text>
</comment>
<dbReference type="PROSITE" id="PS00678">
    <property type="entry name" value="WD_REPEATS_1"/>
    <property type="match status" value="1"/>
</dbReference>
<evidence type="ECO:0000313" key="7">
    <source>
        <dbReference type="EMBL" id="KAJ8494689.1"/>
    </source>
</evidence>
<feature type="compositionally biased region" description="Basic and acidic residues" evidence="6">
    <location>
        <begin position="378"/>
        <end position="390"/>
    </location>
</feature>
<dbReference type="Gene3D" id="2.130.10.10">
    <property type="entry name" value="YVTN repeat-like/Quinoprotein amine dehydrogenase"/>
    <property type="match status" value="2"/>
</dbReference>
<keyword evidence="4" id="KW-0539">Nucleus</keyword>
<accession>A0AAD7U062</accession>
<name>A0AAD7U062_9APHY</name>
<evidence type="ECO:0000256" key="6">
    <source>
        <dbReference type="SAM" id="MobiDB-lite"/>
    </source>
</evidence>
<keyword evidence="8" id="KW-1185">Reference proteome</keyword>
<dbReference type="SMART" id="SM00320">
    <property type="entry name" value="WD40"/>
    <property type="match status" value="6"/>
</dbReference>
<dbReference type="PANTHER" id="PTHR19865">
    <property type="entry name" value="U3 SMALL NUCLEOLAR RNA INTERACTING PROTEIN 2"/>
    <property type="match status" value="1"/>
</dbReference>
<evidence type="ECO:0000256" key="2">
    <source>
        <dbReference type="ARBA" id="ARBA00022574"/>
    </source>
</evidence>
<dbReference type="FunFam" id="2.130.10.10:FF:000899">
    <property type="entry name" value="Chromosome 15, whole genome shotgun sequence"/>
    <property type="match status" value="1"/>
</dbReference>
<dbReference type="Pfam" id="PF00400">
    <property type="entry name" value="WD40"/>
    <property type="match status" value="5"/>
</dbReference>
<evidence type="ECO:0000256" key="5">
    <source>
        <dbReference type="PROSITE-ProRule" id="PRU00221"/>
    </source>
</evidence>
<dbReference type="InterPro" id="IPR019775">
    <property type="entry name" value="WD40_repeat_CS"/>
</dbReference>
<keyword evidence="3" id="KW-0677">Repeat</keyword>
<feature type="repeat" description="WD" evidence="5">
    <location>
        <begin position="227"/>
        <end position="268"/>
    </location>
</feature>
<dbReference type="PROSITE" id="PS50294">
    <property type="entry name" value="WD_REPEATS_REGION"/>
    <property type="match status" value="2"/>
</dbReference>
<feature type="region of interest" description="Disordered" evidence="6">
    <location>
        <begin position="369"/>
        <end position="390"/>
    </location>
</feature>
<evidence type="ECO:0000256" key="3">
    <source>
        <dbReference type="ARBA" id="ARBA00022737"/>
    </source>
</evidence>
<evidence type="ECO:0008006" key="9">
    <source>
        <dbReference type="Google" id="ProtNLM"/>
    </source>
</evidence>
<dbReference type="AlphaFoldDB" id="A0AAD7U062"/>
<feature type="repeat" description="WD" evidence="5">
    <location>
        <begin position="167"/>
        <end position="208"/>
    </location>
</feature>
<feature type="repeat" description="WD" evidence="5">
    <location>
        <begin position="317"/>
        <end position="358"/>
    </location>
</feature>
<gene>
    <name evidence="7" type="ORF">ONZ51_g2175</name>
</gene>
<dbReference type="InterPro" id="IPR020472">
    <property type="entry name" value="WD40_PAC1"/>
</dbReference>
<feature type="compositionally biased region" description="Basic and acidic residues" evidence="6">
    <location>
        <begin position="42"/>
        <end position="54"/>
    </location>
</feature>
<comment type="subcellular location">
    <subcellularLocation>
        <location evidence="1">Nucleus</location>
    </subcellularLocation>
</comment>
<dbReference type="InterPro" id="IPR001680">
    <property type="entry name" value="WD40_rpt"/>
</dbReference>
<keyword evidence="2 5" id="KW-0853">WD repeat</keyword>
<dbReference type="PROSITE" id="PS50082">
    <property type="entry name" value="WD_REPEATS_2"/>
    <property type="match status" value="3"/>
</dbReference>
<dbReference type="SUPFAM" id="SSF50978">
    <property type="entry name" value="WD40 repeat-like"/>
    <property type="match status" value="1"/>
</dbReference>
<reference evidence="7" key="1">
    <citation type="submission" date="2022-11" db="EMBL/GenBank/DDBJ databases">
        <title>Genome Sequence of Cubamyces cubensis.</title>
        <authorList>
            <person name="Buettner E."/>
        </authorList>
    </citation>
    <scope>NUCLEOTIDE SEQUENCE</scope>
    <source>
        <strain evidence="7">MPL-01</strain>
    </source>
</reference>